<keyword evidence="3" id="KW-1185">Reference proteome</keyword>
<dbReference type="PANTHER" id="PTHR43805">
    <property type="entry name" value="GLYCEROPHOSPHORYL DIESTER PHOSPHODIESTERASE"/>
    <property type="match status" value="1"/>
</dbReference>
<reference evidence="2" key="1">
    <citation type="submission" date="2021-07" db="EMBL/GenBank/DDBJ databases">
        <authorList>
            <person name="Durling M."/>
        </authorList>
    </citation>
    <scope>NUCLEOTIDE SEQUENCE</scope>
</reference>
<evidence type="ECO:0000313" key="2">
    <source>
        <dbReference type="EMBL" id="CAG8982600.1"/>
    </source>
</evidence>
<evidence type="ECO:0000259" key="1">
    <source>
        <dbReference type="PROSITE" id="PS51704"/>
    </source>
</evidence>
<proteinExistence type="predicted"/>
<dbReference type="AlphaFoldDB" id="A0A9N9M0T6"/>
<protein>
    <recommendedName>
        <fullName evidence="1">GP-PDE domain-containing protein</fullName>
    </recommendedName>
</protein>
<feature type="domain" description="GP-PDE" evidence="1">
    <location>
        <begin position="21"/>
        <end position="290"/>
    </location>
</feature>
<dbReference type="Pfam" id="PF03009">
    <property type="entry name" value="GDPD"/>
    <property type="match status" value="1"/>
</dbReference>
<dbReference type="PANTHER" id="PTHR43805:SF1">
    <property type="entry name" value="GP-PDE DOMAIN-CONTAINING PROTEIN"/>
    <property type="match status" value="1"/>
</dbReference>
<dbReference type="EMBL" id="CAJVRM010000662">
    <property type="protein sequence ID" value="CAG8982600.1"/>
    <property type="molecule type" value="Genomic_DNA"/>
</dbReference>
<dbReference type="SUPFAM" id="SSF51695">
    <property type="entry name" value="PLC-like phosphodiesterases"/>
    <property type="match status" value="1"/>
</dbReference>
<accession>A0A9N9M0T6</accession>
<dbReference type="Gene3D" id="3.20.20.190">
    <property type="entry name" value="Phosphatidylinositol (PI) phosphodiesterase"/>
    <property type="match status" value="2"/>
</dbReference>
<organism evidence="2 3">
    <name type="scientific">Hymenoscyphus albidus</name>
    <dbReference type="NCBI Taxonomy" id="595503"/>
    <lineage>
        <taxon>Eukaryota</taxon>
        <taxon>Fungi</taxon>
        <taxon>Dikarya</taxon>
        <taxon>Ascomycota</taxon>
        <taxon>Pezizomycotina</taxon>
        <taxon>Leotiomycetes</taxon>
        <taxon>Helotiales</taxon>
        <taxon>Helotiaceae</taxon>
        <taxon>Hymenoscyphus</taxon>
    </lineage>
</organism>
<dbReference type="PROSITE" id="PS51704">
    <property type="entry name" value="GP_PDE"/>
    <property type="match status" value="1"/>
</dbReference>
<gene>
    <name evidence="2" type="ORF">HYALB_00008092</name>
</gene>
<dbReference type="OrthoDB" id="1058301at2759"/>
<comment type="caution">
    <text evidence="2">The sequence shown here is derived from an EMBL/GenBank/DDBJ whole genome shotgun (WGS) entry which is preliminary data.</text>
</comment>
<evidence type="ECO:0000313" key="3">
    <source>
        <dbReference type="Proteomes" id="UP000701801"/>
    </source>
</evidence>
<dbReference type="GO" id="GO:0008081">
    <property type="term" value="F:phosphoric diester hydrolase activity"/>
    <property type="evidence" value="ECO:0007669"/>
    <property type="project" value="InterPro"/>
</dbReference>
<dbReference type="InterPro" id="IPR030395">
    <property type="entry name" value="GP_PDE_dom"/>
</dbReference>
<dbReference type="GO" id="GO:0006629">
    <property type="term" value="P:lipid metabolic process"/>
    <property type="evidence" value="ECO:0007669"/>
    <property type="project" value="InterPro"/>
</dbReference>
<name>A0A9N9M0T6_9HELO</name>
<dbReference type="Proteomes" id="UP000701801">
    <property type="component" value="Unassembled WGS sequence"/>
</dbReference>
<dbReference type="InterPro" id="IPR017946">
    <property type="entry name" value="PLC-like_Pdiesterase_TIM-brl"/>
</dbReference>
<sequence>MDLPLAASFAGAVQSSAGKRPQAIAHRGYKAAYPENTMGAFIGAIEIGKFFPVRTDHMAKRNADRYTQEPMRLRLTSTSLRDPDLKRCFGKDDKIIDCDWEYIKTLQTLKEPHQPMPRLKDLLTYLAKPGLENVWVLLDIKISPPSTVLQRKRINWEEHDNHAENVFRCMAAALEEVKSSRPWNERVLLGCWAARYLPLCTKYLPGYPITHIGFNISYARQFLKVPGIGFNMLQMIMVGPRGSALLRDIKAAKRSILLWTVNEERWMKWSIRKEVDGVITDDPKKYLEVCDSYQGDDIHVPVSTWARIVWLNMMAAGFSFLFRLRFGWKIKDESAGSKVRVPV</sequence>